<evidence type="ECO:0000313" key="2">
    <source>
        <dbReference type="EMBL" id="KAF9446604.1"/>
    </source>
</evidence>
<dbReference type="GO" id="GO:0046872">
    <property type="term" value="F:metal ion binding"/>
    <property type="evidence" value="ECO:0007669"/>
    <property type="project" value="UniProtKB-KW"/>
</dbReference>
<dbReference type="GO" id="GO:0003720">
    <property type="term" value="F:telomerase activity"/>
    <property type="evidence" value="ECO:0007669"/>
    <property type="project" value="InterPro"/>
</dbReference>
<comment type="function">
    <text evidence="1">Telomerase is a ribonucleoprotein enzyme essential for the replication of chromosome termini in most eukaryotes. It elongates telomeres. It is a reverse transcriptase that adds simple sequence repeats to chromosome ends by copying a template sequence within the RNA component of the enzyme.</text>
</comment>
<dbReference type="EMBL" id="MU151237">
    <property type="protein sequence ID" value="KAF9446604.1"/>
    <property type="molecule type" value="Genomic_DNA"/>
</dbReference>
<name>A0A9P6C2K7_9AGAR</name>
<dbReference type="InterPro" id="IPR003545">
    <property type="entry name" value="Telomerase_RT"/>
</dbReference>
<organism evidence="2 3">
    <name type="scientific">Macrolepiota fuliginosa MF-IS2</name>
    <dbReference type="NCBI Taxonomy" id="1400762"/>
    <lineage>
        <taxon>Eukaryota</taxon>
        <taxon>Fungi</taxon>
        <taxon>Dikarya</taxon>
        <taxon>Basidiomycota</taxon>
        <taxon>Agaricomycotina</taxon>
        <taxon>Agaricomycetes</taxon>
        <taxon>Agaricomycetidae</taxon>
        <taxon>Agaricales</taxon>
        <taxon>Agaricineae</taxon>
        <taxon>Agaricaceae</taxon>
        <taxon>Macrolepiota</taxon>
    </lineage>
</organism>
<keyword evidence="1" id="KW-0158">Chromosome</keyword>
<dbReference type="GO" id="GO:0000333">
    <property type="term" value="C:telomerase catalytic core complex"/>
    <property type="evidence" value="ECO:0007669"/>
    <property type="project" value="TreeGrafter"/>
</dbReference>
<comment type="subcellular location">
    <subcellularLocation>
        <location evidence="1">Nucleus</location>
    </subcellularLocation>
    <subcellularLocation>
        <location evidence="1">Chromosome</location>
        <location evidence="1">Telomere</location>
    </subcellularLocation>
</comment>
<accession>A0A9P6C2K7</accession>
<feature type="non-terminal residue" evidence="2">
    <location>
        <position position="57"/>
    </location>
</feature>
<keyword evidence="3" id="KW-1185">Reference proteome</keyword>
<dbReference type="GO" id="GO:0070034">
    <property type="term" value="F:telomerase RNA binding"/>
    <property type="evidence" value="ECO:0007669"/>
    <property type="project" value="TreeGrafter"/>
</dbReference>
<reference evidence="2" key="1">
    <citation type="submission" date="2020-11" db="EMBL/GenBank/DDBJ databases">
        <authorList>
            <consortium name="DOE Joint Genome Institute"/>
            <person name="Ahrendt S."/>
            <person name="Riley R."/>
            <person name="Andreopoulos W."/>
            <person name="Labutti K."/>
            <person name="Pangilinan J."/>
            <person name="Ruiz-Duenas F.J."/>
            <person name="Barrasa J.M."/>
            <person name="Sanchez-Garcia M."/>
            <person name="Camarero S."/>
            <person name="Miyauchi S."/>
            <person name="Serrano A."/>
            <person name="Linde D."/>
            <person name="Babiker R."/>
            <person name="Drula E."/>
            <person name="Ayuso-Fernandez I."/>
            <person name="Pacheco R."/>
            <person name="Padilla G."/>
            <person name="Ferreira P."/>
            <person name="Barriuso J."/>
            <person name="Kellner H."/>
            <person name="Castanera R."/>
            <person name="Alfaro M."/>
            <person name="Ramirez L."/>
            <person name="Pisabarro A.G."/>
            <person name="Kuo A."/>
            <person name="Tritt A."/>
            <person name="Lipzen A."/>
            <person name="He G."/>
            <person name="Yan M."/>
            <person name="Ng V."/>
            <person name="Cullen D."/>
            <person name="Martin F."/>
            <person name="Rosso M.-N."/>
            <person name="Henrissat B."/>
            <person name="Hibbett D."/>
            <person name="Martinez A.T."/>
            <person name="Grigoriev I.V."/>
        </authorList>
    </citation>
    <scope>NUCLEOTIDE SEQUENCE</scope>
    <source>
        <strain evidence="2">MF-IS2</strain>
    </source>
</reference>
<gene>
    <name evidence="2" type="ORF">P691DRAFT_611900</name>
</gene>
<dbReference type="EC" id="2.7.7.49" evidence="1"/>
<feature type="non-terminal residue" evidence="2">
    <location>
        <position position="1"/>
    </location>
</feature>
<proteinExistence type="inferred from homology"/>
<keyword evidence="1" id="KW-0460">Magnesium</keyword>
<evidence type="ECO:0000256" key="1">
    <source>
        <dbReference type="RuleBase" id="RU365061"/>
    </source>
</evidence>
<comment type="similarity">
    <text evidence="1">Belongs to the reverse transcriptase family. Telomerase subfamily.</text>
</comment>
<dbReference type="GO" id="GO:0042162">
    <property type="term" value="F:telomeric DNA binding"/>
    <property type="evidence" value="ECO:0007669"/>
    <property type="project" value="TreeGrafter"/>
</dbReference>
<comment type="catalytic activity">
    <reaction evidence="1">
        <text>DNA(n) + a 2'-deoxyribonucleoside 5'-triphosphate = DNA(n+1) + diphosphate</text>
        <dbReference type="Rhea" id="RHEA:22508"/>
        <dbReference type="Rhea" id="RHEA-COMP:17339"/>
        <dbReference type="Rhea" id="RHEA-COMP:17340"/>
        <dbReference type="ChEBI" id="CHEBI:33019"/>
        <dbReference type="ChEBI" id="CHEBI:61560"/>
        <dbReference type="ChEBI" id="CHEBI:173112"/>
        <dbReference type="EC" id="2.7.7.49"/>
    </reaction>
</comment>
<dbReference type="OrthoDB" id="289721at2759"/>
<dbReference type="GO" id="GO:0007004">
    <property type="term" value="P:telomere maintenance via telomerase"/>
    <property type="evidence" value="ECO:0007669"/>
    <property type="project" value="TreeGrafter"/>
</dbReference>
<keyword evidence="1" id="KW-0808">Transferase</keyword>
<keyword evidence="1" id="KW-0779">Telomere</keyword>
<evidence type="ECO:0000313" key="3">
    <source>
        <dbReference type="Proteomes" id="UP000807342"/>
    </source>
</evidence>
<keyword evidence="1" id="KW-0695">RNA-directed DNA polymerase</keyword>
<keyword evidence="1" id="KW-0479">Metal-binding</keyword>
<protein>
    <recommendedName>
        <fullName evidence="1">Telomerase reverse transcriptase</fullName>
        <ecNumber evidence="1">2.7.7.49</ecNumber>
    </recommendedName>
    <alternativeName>
        <fullName evidence="1">Telomerase catalytic subunit</fullName>
    </alternativeName>
</protein>
<dbReference type="AlphaFoldDB" id="A0A9P6C2K7"/>
<dbReference type="Proteomes" id="UP000807342">
    <property type="component" value="Unassembled WGS sequence"/>
</dbReference>
<dbReference type="PANTHER" id="PTHR12066">
    <property type="entry name" value="TELOMERASE REVERSE TRANSCRIPTASE"/>
    <property type="match status" value="1"/>
</dbReference>
<keyword evidence="1" id="KW-0548">Nucleotidyltransferase</keyword>
<keyword evidence="1" id="KW-0539">Nucleus</keyword>
<sequence length="57" mass="6065">GILNTSVNTIVTALLSPEWEILLQKVGIAVVLHILVDASVFVSLPNGCLCQMTGEPF</sequence>
<dbReference type="PANTHER" id="PTHR12066:SF0">
    <property type="entry name" value="TELOMERASE REVERSE TRANSCRIPTASE"/>
    <property type="match status" value="1"/>
</dbReference>
<dbReference type="GO" id="GO:0000781">
    <property type="term" value="C:chromosome, telomeric region"/>
    <property type="evidence" value="ECO:0007669"/>
    <property type="project" value="UniProtKB-SubCell"/>
</dbReference>
<comment type="caution">
    <text evidence="2">The sequence shown here is derived from an EMBL/GenBank/DDBJ whole genome shotgun (WGS) entry which is preliminary data.</text>
</comment>